<evidence type="ECO:0000313" key="9">
    <source>
        <dbReference type="EMBL" id="MBN1573378.1"/>
    </source>
</evidence>
<proteinExistence type="inferred from homology"/>
<dbReference type="InterPro" id="IPR041719">
    <property type="entry name" value="Ferritin_prok"/>
</dbReference>
<dbReference type="SUPFAM" id="SSF47240">
    <property type="entry name" value="Ferritin-like"/>
    <property type="match status" value="1"/>
</dbReference>
<keyword evidence="5 6" id="KW-0408">Iron</keyword>
<evidence type="ECO:0000256" key="7">
    <source>
        <dbReference type="RuleBase" id="RU361145"/>
    </source>
</evidence>
<comment type="function">
    <text evidence="7">Iron-storage protein.</text>
</comment>
<dbReference type="CDD" id="cd01055">
    <property type="entry name" value="Nonheme_Ferritin"/>
    <property type="match status" value="1"/>
</dbReference>
<evidence type="ECO:0000259" key="8">
    <source>
        <dbReference type="PROSITE" id="PS50905"/>
    </source>
</evidence>
<name>A0A9D8PPE1_9DELT</name>
<dbReference type="InterPro" id="IPR008331">
    <property type="entry name" value="Ferritin_DPS_dom"/>
</dbReference>
<organism evidence="9 10">
    <name type="scientific">Candidatus Zymogenus saltonus</name>
    <dbReference type="NCBI Taxonomy" id="2844893"/>
    <lineage>
        <taxon>Bacteria</taxon>
        <taxon>Deltaproteobacteria</taxon>
        <taxon>Candidatus Zymogenia</taxon>
        <taxon>Candidatus Zymogeniales</taxon>
        <taxon>Candidatus Zymogenaceae</taxon>
        <taxon>Candidatus Zymogenus</taxon>
    </lineage>
</organism>
<dbReference type="PROSITE" id="PS50905">
    <property type="entry name" value="FERRITIN_LIKE"/>
    <property type="match status" value="1"/>
</dbReference>
<keyword evidence="7" id="KW-0963">Cytoplasm</keyword>
<accession>A0A9D8PPE1</accession>
<keyword evidence="4" id="KW-0560">Oxidoreductase</keyword>
<comment type="caution">
    <text evidence="9">The sequence shown here is derived from an EMBL/GenBank/DDBJ whole genome shotgun (WGS) entry which is preliminary data.</text>
</comment>
<dbReference type="GO" id="GO:0005829">
    <property type="term" value="C:cytosol"/>
    <property type="evidence" value="ECO:0007669"/>
    <property type="project" value="TreeGrafter"/>
</dbReference>
<dbReference type="InterPro" id="IPR001519">
    <property type="entry name" value="Ferritin"/>
</dbReference>
<gene>
    <name evidence="9" type="ORF">JW984_09315</name>
</gene>
<keyword evidence="3 6" id="KW-0479">Metal-binding</keyword>
<dbReference type="GO" id="GO:0006826">
    <property type="term" value="P:iron ion transport"/>
    <property type="evidence" value="ECO:0007669"/>
    <property type="project" value="InterPro"/>
</dbReference>
<evidence type="ECO:0000256" key="3">
    <source>
        <dbReference type="ARBA" id="ARBA00022723"/>
    </source>
</evidence>
<feature type="binding site" evidence="6">
    <location>
        <position position="17"/>
    </location>
    <ligand>
        <name>Fe cation</name>
        <dbReference type="ChEBI" id="CHEBI:24875"/>
        <label>1</label>
    </ligand>
</feature>
<feature type="binding site" evidence="6">
    <location>
        <position position="127"/>
    </location>
    <ligand>
        <name>Fe cation</name>
        <dbReference type="ChEBI" id="CHEBI:24875"/>
        <label>1</label>
    </ligand>
</feature>
<evidence type="ECO:0000256" key="4">
    <source>
        <dbReference type="ARBA" id="ARBA00023002"/>
    </source>
</evidence>
<evidence type="ECO:0000256" key="1">
    <source>
        <dbReference type="ARBA" id="ARBA00006950"/>
    </source>
</evidence>
<protein>
    <recommendedName>
        <fullName evidence="7">Ferritin</fullName>
        <ecNumber evidence="7">1.16.3.2</ecNumber>
    </recommendedName>
</protein>
<comment type="catalytic activity">
    <reaction evidence="7">
        <text>4 Fe(2+) + O2 + 6 H2O = 4 iron(III) oxide-hydroxide + 12 H(+)</text>
        <dbReference type="Rhea" id="RHEA:11972"/>
        <dbReference type="ChEBI" id="CHEBI:15377"/>
        <dbReference type="ChEBI" id="CHEBI:15378"/>
        <dbReference type="ChEBI" id="CHEBI:15379"/>
        <dbReference type="ChEBI" id="CHEBI:29033"/>
        <dbReference type="ChEBI" id="CHEBI:78619"/>
        <dbReference type="EC" id="1.16.3.2"/>
    </reaction>
</comment>
<dbReference type="InterPro" id="IPR009078">
    <property type="entry name" value="Ferritin-like_SF"/>
</dbReference>
<keyword evidence="2 7" id="KW-0409">Iron storage</keyword>
<dbReference type="GO" id="GO:0008198">
    <property type="term" value="F:ferrous iron binding"/>
    <property type="evidence" value="ECO:0007669"/>
    <property type="project" value="TreeGrafter"/>
</dbReference>
<dbReference type="EMBL" id="JAFGIX010000047">
    <property type="protein sequence ID" value="MBN1573378.1"/>
    <property type="molecule type" value="Genomic_DNA"/>
</dbReference>
<feature type="binding site" evidence="6">
    <location>
        <position position="94"/>
    </location>
    <ligand>
        <name>Fe cation</name>
        <dbReference type="ChEBI" id="CHEBI:24875"/>
        <label>1</label>
    </ligand>
</feature>
<dbReference type="GO" id="GO:0008199">
    <property type="term" value="F:ferric iron binding"/>
    <property type="evidence" value="ECO:0007669"/>
    <property type="project" value="InterPro"/>
</dbReference>
<dbReference type="Gene3D" id="1.20.1260.10">
    <property type="match status" value="1"/>
</dbReference>
<evidence type="ECO:0000256" key="6">
    <source>
        <dbReference type="PIRSR" id="PIRSR601519-1"/>
    </source>
</evidence>
<dbReference type="GO" id="GO:0042802">
    <property type="term" value="F:identical protein binding"/>
    <property type="evidence" value="ECO:0007669"/>
    <property type="project" value="UniProtKB-ARBA"/>
</dbReference>
<evidence type="ECO:0000256" key="2">
    <source>
        <dbReference type="ARBA" id="ARBA00022434"/>
    </source>
</evidence>
<evidence type="ECO:0000313" key="10">
    <source>
        <dbReference type="Proteomes" id="UP000809273"/>
    </source>
</evidence>
<dbReference type="GO" id="GO:0006879">
    <property type="term" value="P:intracellular iron ion homeostasis"/>
    <property type="evidence" value="ECO:0007669"/>
    <property type="project" value="UniProtKB-KW"/>
</dbReference>
<dbReference type="InterPro" id="IPR012347">
    <property type="entry name" value="Ferritin-like"/>
</dbReference>
<feature type="binding site" evidence="6">
    <location>
        <position position="50"/>
    </location>
    <ligand>
        <name>Fe cation</name>
        <dbReference type="ChEBI" id="CHEBI:24875"/>
        <label>1</label>
    </ligand>
</feature>
<dbReference type="EC" id="1.16.3.2" evidence="7"/>
<dbReference type="GO" id="GO:0004322">
    <property type="term" value="F:ferroxidase activity"/>
    <property type="evidence" value="ECO:0007669"/>
    <property type="project" value="TreeGrafter"/>
</dbReference>
<dbReference type="PANTHER" id="PTHR11431">
    <property type="entry name" value="FERRITIN"/>
    <property type="match status" value="1"/>
</dbReference>
<feature type="domain" description="Ferritin-like diiron" evidence="8">
    <location>
        <begin position="1"/>
        <end position="145"/>
    </location>
</feature>
<dbReference type="Pfam" id="PF00210">
    <property type="entry name" value="Ferritin"/>
    <property type="match status" value="1"/>
</dbReference>
<feature type="binding site" evidence="6">
    <location>
        <position position="53"/>
    </location>
    <ligand>
        <name>Fe cation</name>
        <dbReference type="ChEBI" id="CHEBI:24875"/>
        <label>1</label>
    </ligand>
</feature>
<dbReference type="FunFam" id="1.20.1260.10:FF:000001">
    <property type="entry name" value="Non-heme ferritin"/>
    <property type="match status" value="1"/>
</dbReference>
<comment type="subcellular location">
    <subcellularLocation>
        <location evidence="7">Cytoplasm</location>
    </subcellularLocation>
</comment>
<dbReference type="InterPro" id="IPR009040">
    <property type="entry name" value="Ferritin-like_diiron"/>
</dbReference>
<comment type="similarity">
    <text evidence="1 7">Belongs to the ferritin family. Prokaryotic subfamily.</text>
</comment>
<evidence type="ECO:0000256" key="5">
    <source>
        <dbReference type="ARBA" id="ARBA00023004"/>
    </source>
</evidence>
<reference evidence="9" key="1">
    <citation type="journal article" date="2021" name="Environ. Microbiol.">
        <title>Genomic characterization of three novel Desulfobacterota classes expand the metabolic and phylogenetic diversity of the phylum.</title>
        <authorList>
            <person name="Murphy C.L."/>
            <person name="Biggerstaff J."/>
            <person name="Eichhorn A."/>
            <person name="Ewing E."/>
            <person name="Shahan R."/>
            <person name="Soriano D."/>
            <person name="Stewart S."/>
            <person name="VanMol K."/>
            <person name="Walker R."/>
            <person name="Walters P."/>
            <person name="Elshahed M.S."/>
            <person name="Youssef N.H."/>
        </authorList>
    </citation>
    <scope>NUCLEOTIDE SEQUENCE</scope>
    <source>
        <strain evidence="9">Zod_Metabat.24</strain>
    </source>
</reference>
<reference evidence="9" key="2">
    <citation type="submission" date="2021-01" db="EMBL/GenBank/DDBJ databases">
        <authorList>
            <person name="Hahn C.R."/>
            <person name="Youssef N.H."/>
            <person name="Elshahed M."/>
        </authorList>
    </citation>
    <scope>NUCLEOTIDE SEQUENCE</scope>
    <source>
        <strain evidence="9">Zod_Metabat.24</strain>
    </source>
</reference>
<dbReference type="Proteomes" id="UP000809273">
    <property type="component" value="Unassembled WGS sequence"/>
</dbReference>
<dbReference type="PANTHER" id="PTHR11431:SF127">
    <property type="entry name" value="BACTERIAL NON-HEME FERRITIN"/>
    <property type="match status" value="1"/>
</dbReference>
<dbReference type="AlphaFoldDB" id="A0A9D8PPE1"/>
<sequence length="173" mass="19560">MLNKKVEEAINKQIVAELYSAYLYLSMAAYFESESLKGMGQWMKAQAFEELYHAIKFYEYVNERGGRAVLSAVDQPPKEWKSPLAVFEAAYGHELKVTDMINNLVDIARSENDKATESFLGWYVDEQVEEEANADEIVNKLKLMADAPGGLYMLDEKLGQRGYIWPGAEAAAE</sequence>